<reference evidence="2 3" key="1">
    <citation type="journal article" date="2017" name="Genome Announc.">
        <title>Genome sequence of the saprophytic ascomycete Epicoccum nigrum ICMP 19927 strain isolated from New Zealand.</title>
        <authorList>
            <person name="Fokin M."/>
            <person name="Fleetwood D."/>
            <person name="Weir B.S."/>
            <person name="Villas-Boas S.G."/>
        </authorList>
    </citation>
    <scope>NUCLEOTIDE SEQUENCE [LARGE SCALE GENOMIC DNA]</scope>
    <source>
        <strain evidence="2 3">ICMP 19927</strain>
    </source>
</reference>
<evidence type="ECO:0000256" key="1">
    <source>
        <dbReference type="SAM" id="MobiDB-lite"/>
    </source>
</evidence>
<evidence type="ECO:0000313" key="3">
    <source>
        <dbReference type="Proteomes" id="UP000193240"/>
    </source>
</evidence>
<feature type="compositionally biased region" description="Acidic residues" evidence="1">
    <location>
        <begin position="41"/>
        <end position="51"/>
    </location>
</feature>
<feature type="compositionally biased region" description="Acidic residues" evidence="1">
    <location>
        <begin position="8"/>
        <end position="33"/>
    </location>
</feature>
<proteinExistence type="predicted"/>
<feature type="region of interest" description="Disordered" evidence="1">
    <location>
        <begin position="1"/>
        <end position="93"/>
    </location>
</feature>
<keyword evidence="3" id="KW-1185">Reference proteome</keyword>
<accession>A0A1Y2M4Z9</accession>
<dbReference type="InParanoid" id="A0A1Y2M4Z9"/>
<dbReference type="Proteomes" id="UP000193240">
    <property type="component" value="Unassembled WGS sequence"/>
</dbReference>
<sequence>MAIPDSTDPADEEIMETNPEEESVETGEQESMETDLKEETVGTDDEDDSDTDFVPASNDCGLCQLPIHVPPSCLKEDDTDEDDADRGNADESK</sequence>
<protein>
    <submittedName>
        <fullName evidence="2">Uncharacterized protein</fullName>
    </submittedName>
</protein>
<dbReference type="AlphaFoldDB" id="A0A1Y2M4Z9"/>
<evidence type="ECO:0000313" key="2">
    <source>
        <dbReference type="EMBL" id="OSS50527.1"/>
    </source>
</evidence>
<dbReference type="EMBL" id="KZ107842">
    <property type="protein sequence ID" value="OSS50527.1"/>
    <property type="molecule type" value="Genomic_DNA"/>
</dbReference>
<organism evidence="2 3">
    <name type="scientific">Epicoccum nigrum</name>
    <name type="common">Soil fungus</name>
    <name type="synonym">Epicoccum purpurascens</name>
    <dbReference type="NCBI Taxonomy" id="105696"/>
    <lineage>
        <taxon>Eukaryota</taxon>
        <taxon>Fungi</taxon>
        <taxon>Dikarya</taxon>
        <taxon>Ascomycota</taxon>
        <taxon>Pezizomycotina</taxon>
        <taxon>Dothideomycetes</taxon>
        <taxon>Pleosporomycetidae</taxon>
        <taxon>Pleosporales</taxon>
        <taxon>Pleosporineae</taxon>
        <taxon>Didymellaceae</taxon>
        <taxon>Epicoccum</taxon>
    </lineage>
</organism>
<gene>
    <name evidence="2" type="ORF">B5807_05008</name>
</gene>
<name>A0A1Y2M4Z9_EPING</name>